<gene>
    <name evidence="1" type="ORF">FG486_06145</name>
</gene>
<organism evidence="1 2">
    <name type="scientific">Sphingomonas ursincola</name>
    <dbReference type="NCBI Taxonomy" id="56361"/>
    <lineage>
        <taxon>Bacteria</taxon>
        <taxon>Pseudomonadati</taxon>
        <taxon>Pseudomonadota</taxon>
        <taxon>Alphaproteobacteria</taxon>
        <taxon>Sphingomonadales</taxon>
        <taxon>Sphingomonadaceae</taxon>
        <taxon>Sphingomonas</taxon>
    </lineage>
</organism>
<reference evidence="1 2" key="1">
    <citation type="journal article" date="1994" name="Int. J. Syst. Bacteriol.">
        <title>Phylogenetic positions of novel aerobic, bacteriochlorophyll a-containing bacteria and description of Roseococcus thiosulfatophilus gen. nov., sp. nov., Erythromicrobium ramosum gen. nov., sp. nov., and Erythrobacter litoralis sp. nov.</title>
        <authorList>
            <person name="Yurkov V."/>
            <person name="Stackebrandt E."/>
            <person name="Holmes A."/>
            <person name="Fuerst J.A."/>
            <person name="Hugenholtz P."/>
            <person name="Golecki J."/>
            <person name="Gad'on N."/>
            <person name="Gorlenko V.M."/>
            <person name="Kompantseva E.I."/>
            <person name="Drews G."/>
        </authorList>
    </citation>
    <scope>NUCLEOTIDE SEQUENCE [LARGE SCALE GENOMIC DNA]</scope>
    <source>
        <strain evidence="1 2">KR-99</strain>
    </source>
</reference>
<evidence type="ECO:0000313" key="1">
    <source>
        <dbReference type="EMBL" id="MBA1373913.1"/>
    </source>
</evidence>
<dbReference type="EMBL" id="VDES01000002">
    <property type="protein sequence ID" value="MBA1373913.1"/>
    <property type="molecule type" value="Genomic_DNA"/>
</dbReference>
<sequence length="46" mass="4853">MEKIAYTAPEIEDLGAFEEITQGASTGSAIDANFPVGTPFSQLTFS</sequence>
<accession>A0A7V8U8D2</accession>
<protein>
    <submittedName>
        <fullName evidence="1">Lasso RiPP family leader peptide-containing protein</fullName>
    </submittedName>
</protein>
<name>A0A7V8U8D2_9SPHN</name>
<proteinExistence type="predicted"/>
<keyword evidence="2" id="KW-1185">Reference proteome</keyword>
<dbReference type="NCBIfam" id="NF033521">
    <property type="entry name" value="lasso_leader_L3"/>
    <property type="match status" value="1"/>
</dbReference>
<dbReference type="RefSeq" id="WP_181266923.1">
    <property type="nucleotide sequence ID" value="NZ_BAAAGB010000001.1"/>
</dbReference>
<dbReference type="Proteomes" id="UP000589292">
    <property type="component" value="Unassembled WGS sequence"/>
</dbReference>
<comment type="caution">
    <text evidence="1">The sequence shown here is derived from an EMBL/GenBank/DDBJ whole genome shotgun (WGS) entry which is preliminary data.</text>
</comment>
<dbReference type="AlphaFoldDB" id="A0A7V8U8D2"/>
<evidence type="ECO:0000313" key="2">
    <source>
        <dbReference type="Proteomes" id="UP000589292"/>
    </source>
</evidence>